<evidence type="ECO:0000259" key="2">
    <source>
        <dbReference type="Pfam" id="PF02668"/>
    </source>
</evidence>
<evidence type="ECO:0000313" key="3">
    <source>
        <dbReference type="EMBL" id="KAJ9492462.1"/>
    </source>
</evidence>
<sequence length="302" mass="34241">MQRLLRSLHTIGPKAASHCSRPIRDHKISSLVPLIDVGTVDLAFQTSHLRAVHDTLEAKGVIQLQLGFPDEDSNYLQKLILNLHKEHRHGLPITHSAERGWFWDVRPSPDSFQSHGHQARSETMHRFDWHTDCSYEKCPPRYFALQVLQPDRCGGGTLSVLNVDRLLTLLSPFARKWLSSPNFQINVPPEFIKEAGTNHIKGNLLAVKSDGQHGGSQLRLREDITVPLTGNAAKALDELKSILFGKLAESEILHMNPESLPQGSIIIMDNQRWLHSRNEVKDPNRHLRRVRWDAVEFGYVGL</sequence>
<dbReference type="InterPro" id="IPR042098">
    <property type="entry name" value="TauD-like_sf"/>
</dbReference>
<reference evidence="3" key="2">
    <citation type="journal article" date="2016" name="Fungal Biol.">
        <title>Ochratoxin A production by Penicillium thymicola.</title>
        <authorList>
            <person name="Nguyen H.D.T."/>
            <person name="McMullin D.R."/>
            <person name="Ponomareva E."/>
            <person name="Riley R."/>
            <person name="Pomraning K.R."/>
            <person name="Baker S.E."/>
            <person name="Seifert K.A."/>
        </authorList>
    </citation>
    <scope>NUCLEOTIDE SEQUENCE</scope>
    <source>
        <strain evidence="3">DAOM 180753</strain>
    </source>
</reference>
<keyword evidence="1" id="KW-0560">Oxidoreductase</keyword>
<gene>
    <name evidence="3" type="ORF">VN97_g761</name>
</gene>
<dbReference type="Gene3D" id="3.60.130.10">
    <property type="entry name" value="Clavaminate synthase-like"/>
    <property type="match status" value="1"/>
</dbReference>
<accession>A0AAI9XD15</accession>
<reference evidence="3" key="1">
    <citation type="submission" date="2015-06" db="EMBL/GenBank/DDBJ databases">
        <authorList>
            <person name="Nguyen H."/>
        </authorList>
    </citation>
    <scope>NUCLEOTIDE SEQUENCE</scope>
    <source>
        <strain evidence="3">DAOM 180753</strain>
    </source>
</reference>
<dbReference type="Proteomes" id="UP001227192">
    <property type="component" value="Unassembled WGS sequence"/>
</dbReference>
<dbReference type="Pfam" id="PF02668">
    <property type="entry name" value="TauD"/>
    <property type="match status" value="1"/>
</dbReference>
<keyword evidence="4" id="KW-1185">Reference proteome</keyword>
<proteinExistence type="predicted"/>
<dbReference type="AlphaFoldDB" id="A0AAI9XD15"/>
<dbReference type="GO" id="GO:0016491">
    <property type="term" value="F:oxidoreductase activity"/>
    <property type="evidence" value="ECO:0007669"/>
    <property type="project" value="UniProtKB-KW"/>
</dbReference>
<organism evidence="3 4">
    <name type="scientific">Penicillium thymicola</name>
    <dbReference type="NCBI Taxonomy" id="293382"/>
    <lineage>
        <taxon>Eukaryota</taxon>
        <taxon>Fungi</taxon>
        <taxon>Dikarya</taxon>
        <taxon>Ascomycota</taxon>
        <taxon>Pezizomycotina</taxon>
        <taxon>Eurotiomycetes</taxon>
        <taxon>Eurotiomycetidae</taxon>
        <taxon>Eurotiales</taxon>
        <taxon>Aspergillaceae</taxon>
        <taxon>Penicillium</taxon>
    </lineage>
</organism>
<dbReference type="SUPFAM" id="SSF51197">
    <property type="entry name" value="Clavaminate synthase-like"/>
    <property type="match status" value="1"/>
</dbReference>
<comment type="caution">
    <text evidence="3">The sequence shown here is derived from an EMBL/GenBank/DDBJ whole genome shotgun (WGS) entry which is preliminary data.</text>
</comment>
<evidence type="ECO:0000256" key="1">
    <source>
        <dbReference type="ARBA" id="ARBA00023002"/>
    </source>
</evidence>
<name>A0AAI9XD15_PENTH</name>
<evidence type="ECO:0000313" key="4">
    <source>
        <dbReference type="Proteomes" id="UP001227192"/>
    </source>
</evidence>
<dbReference type="InterPro" id="IPR003819">
    <property type="entry name" value="TauD/TfdA-like"/>
</dbReference>
<feature type="domain" description="TauD/TfdA-like" evidence="2">
    <location>
        <begin position="49"/>
        <end position="290"/>
    </location>
</feature>
<protein>
    <recommendedName>
        <fullName evidence="2">TauD/TfdA-like domain-containing protein</fullName>
    </recommendedName>
</protein>
<dbReference type="EMBL" id="LACB01000011">
    <property type="protein sequence ID" value="KAJ9492462.1"/>
    <property type="molecule type" value="Genomic_DNA"/>
</dbReference>